<gene>
    <name evidence="3" type="ORF">FB551_4671</name>
</gene>
<name>A0A543DTA6_9FLAO</name>
<comment type="caution">
    <text evidence="3">The sequence shown here is derived from an EMBL/GenBank/DDBJ whole genome shotgun (WGS) entry which is preliminary data.</text>
</comment>
<feature type="transmembrane region" description="Helical" evidence="2">
    <location>
        <begin position="58"/>
        <end position="77"/>
    </location>
</feature>
<accession>A0A543DTA6</accession>
<keyword evidence="2" id="KW-0472">Membrane</keyword>
<dbReference type="RefSeq" id="WP_142019025.1">
    <property type="nucleotide sequence ID" value="NZ_VFPD01000006.1"/>
</dbReference>
<proteinExistence type="predicted"/>
<sequence>MKKDQLQDKYNEVFREIKEEKMDWSFEDFLQTAEGAEPEQNMAPIIPLEKKKPSFPKWFWMAASVMVVFGIGLFLNYNNSRAADAQDREKLVKDEILKQKSGFIEENSDHQEQVAVNHTDSISGVKKDSVFQDNPMAEKDVMDEILPKRGRLKKERKPRYVDNSSYRNSRDINDSASAYDDSYVIVNGKRISSEKEAIDVAKYSFMKLGNEFKKTVASSQKNENLDSEY</sequence>
<feature type="region of interest" description="Disordered" evidence="1">
    <location>
        <begin position="153"/>
        <end position="173"/>
    </location>
</feature>
<organism evidence="3 4">
    <name type="scientific">Chryseobacterium aquifrigidense</name>
    <dbReference type="NCBI Taxonomy" id="558021"/>
    <lineage>
        <taxon>Bacteria</taxon>
        <taxon>Pseudomonadati</taxon>
        <taxon>Bacteroidota</taxon>
        <taxon>Flavobacteriia</taxon>
        <taxon>Flavobacteriales</taxon>
        <taxon>Weeksellaceae</taxon>
        <taxon>Chryseobacterium group</taxon>
        <taxon>Chryseobacterium</taxon>
    </lineage>
</organism>
<dbReference type="AlphaFoldDB" id="A0A543DTA6"/>
<dbReference type="Proteomes" id="UP000316437">
    <property type="component" value="Unassembled WGS sequence"/>
</dbReference>
<evidence type="ECO:0000256" key="1">
    <source>
        <dbReference type="SAM" id="MobiDB-lite"/>
    </source>
</evidence>
<evidence type="ECO:0000256" key="2">
    <source>
        <dbReference type="SAM" id="Phobius"/>
    </source>
</evidence>
<keyword evidence="2" id="KW-1133">Transmembrane helix</keyword>
<keyword evidence="4" id="KW-1185">Reference proteome</keyword>
<evidence type="ECO:0000313" key="3">
    <source>
        <dbReference type="EMBL" id="TQM12553.1"/>
    </source>
</evidence>
<protein>
    <submittedName>
        <fullName evidence="3">Uncharacterized protein</fullName>
    </submittedName>
</protein>
<keyword evidence="2" id="KW-0812">Transmembrane</keyword>
<reference evidence="3 4" key="1">
    <citation type="submission" date="2019-06" db="EMBL/GenBank/DDBJ databases">
        <title>Sorghum-associated microbial communities from plants grown in Nebraska, USA.</title>
        <authorList>
            <person name="Schachtman D."/>
        </authorList>
    </citation>
    <scope>NUCLEOTIDE SEQUENCE [LARGE SCALE GENOMIC DNA]</scope>
    <source>
        <strain evidence="3 4">110</strain>
    </source>
</reference>
<evidence type="ECO:0000313" key="4">
    <source>
        <dbReference type="Proteomes" id="UP000316437"/>
    </source>
</evidence>
<dbReference type="EMBL" id="VFPD01000006">
    <property type="protein sequence ID" value="TQM12553.1"/>
    <property type="molecule type" value="Genomic_DNA"/>
</dbReference>